<dbReference type="InterPro" id="IPR001223">
    <property type="entry name" value="Glyco_hydro18_cat"/>
</dbReference>
<dbReference type="PANTHER" id="PTHR11177">
    <property type="entry name" value="CHITINASE"/>
    <property type="match status" value="1"/>
</dbReference>
<accession>A0A182F444</accession>
<feature type="region of interest" description="Disordered" evidence="2">
    <location>
        <begin position="740"/>
        <end position="763"/>
    </location>
</feature>
<reference evidence="3" key="2">
    <citation type="submission" date="2022-08" db="UniProtKB">
        <authorList>
            <consortium name="EnsemblMetazoa"/>
        </authorList>
    </citation>
    <scope>IDENTIFICATION</scope>
    <source>
        <strain evidence="3">STECLA/ALBI9_A</strain>
    </source>
</reference>
<dbReference type="SUPFAM" id="SSF57625">
    <property type="entry name" value="Invertebrate chitin-binding proteins"/>
    <property type="match status" value="1"/>
</dbReference>
<dbReference type="SMART" id="SM00636">
    <property type="entry name" value="Glyco_18"/>
    <property type="match status" value="1"/>
</dbReference>
<evidence type="ECO:0000313" key="4">
    <source>
        <dbReference type="Proteomes" id="UP000069272"/>
    </source>
</evidence>
<dbReference type="AlphaFoldDB" id="A0A182F444"/>
<dbReference type="GO" id="GO:0005975">
    <property type="term" value="P:carbohydrate metabolic process"/>
    <property type="evidence" value="ECO:0007669"/>
    <property type="project" value="InterPro"/>
</dbReference>
<dbReference type="GO" id="GO:0004568">
    <property type="term" value="F:chitinase activity"/>
    <property type="evidence" value="ECO:0007669"/>
    <property type="project" value="TreeGrafter"/>
</dbReference>
<keyword evidence="4" id="KW-1185">Reference proteome</keyword>
<proteinExistence type="predicted"/>
<evidence type="ECO:0000313" key="3">
    <source>
        <dbReference type="EnsemblMetazoa" id="AALB001234-PA"/>
    </source>
</evidence>
<dbReference type="InterPro" id="IPR029070">
    <property type="entry name" value="Chitinase_insertion_sf"/>
</dbReference>
<organism evidence="3 4">
    <name type="scientific">Anopheles albimanus</name>
    <name type="common">New world malaria mosquito</name>
    <dbReference type="NCBI Taxonomy" id="7167"/>
    <lineage>
        <taxon>Eukaryota</taxon>
        <taxon>Metazoa</taxon>
        <taxon>Ecdysozoa</taxon>
        <taxon>Arthropoda</taxon>
        <taxon>Hexapoda</taxon>
        <taxon>Insecta</taxon>
        <taxon>Pterygota</taxon>
        <taxon>Neoptera</taxon>
        <taxon>Endopterygota</taxon>
        <taxon>Diptera</taxon>
        <taxon>Nematocera</taxon>
        <taxon>Culicoidea</taxon>
        <taxon>Culicidae</taxon>
        <taxon>Anophelinae</taxon>
        <taxon>Anopheles</taxon>
    </lineage>
</organism>
<feature type="region of interest" description="Disordered" evidence="2">
    <location>
        <begin position="459"/>
        <end position="499"/>
    </location>
</feature>
<dbReference type="VEuPathDB" id="VectorBase:AALB001234"/>
<dbReference type="InterPro" id="IPR036508">
    <property type="entry name" value="Chitin-bd_dom_sf"/>
</dbReference>
<dbReference type="PROSITE" id="PS51910">
    <property type="entry name" value="GH18_2"/>
    <property type="match status" value="1"/>
</dbReference>
<dbReference type="STRING" id="7167.A0A182F444"/>
<dbReference type="InterPro" id="IPR011583">
    <property type="entry name" value="Chitinase_II/V-like_cat"/>
</dbReference>
<dbReference type="Gene3D" id="3.20.20.80">
    <property type="entry name" value="Glycosidases"/>
    <property type="match status" value="1"/>
</dbReference>
<sequence length="867" mass="95549">MECKRELADRESSGTLLKFPAKSVIAGPLASAEGTAYTVSVQQKHYRTMGASENRAYPGWLRLVVCSVLLSLGGAQHCAYAAKSRSTALFLTVKSSNFCIAKFDHITSGAYLLLTDIMISPDGVPLEIFKDNCICKKQPGLKIIISLGGSVVPSELFAYLASDETRRPAFCDNLVEFVLSHGFHGIDLSWLYPSPQERNHYVNLLRDLRLACDRNGLILTVTVPSRPSVIEVNYPVEKLEKYCDFVILSTTEYRKLRKTSFIAPLYSCSPGSSNSIDYHVDRWKTAGLSSSKIVIVIQTMTLTYKLYIPNEYRIGTPALQLKIRPYYKICRKLYSGSLEIWDSNAKSPYAFRDLSWYSYENEKSIKEKVGFVVQQCLGGLAVFYYDEDDPINICGDGQYPMTAMVVAALQSDYQPPAVISEPQIYPYEPPSMDYSIAQIAGDSTARARELESFIRFSEDEGSRGEVLPSASPAAQRRPQQSNNPRFENLPQPAADRRAPDNVEPVQRFEFVPNSADALFFAQSFDSDEFYEEKLMEEFNLLPTGQRSTSLSNSPSFTEVLSGIDRPSAVAARDNENQGSVSQDTQAVQLFSEPERSSSLQLFSERPHSNQRFYGEACKKCGSVASPSPCHHCRHNIPQVSYGEQTCSKCDSGLPSPSCHHCSPVVQPPKPCVPNPVGVRFFAVAHNPTTPTTTTTTTTMAPPPPPVHFYAVSSINPKPASCSSGLSYNSPVQFVATAHGSPAPCASTPAPPPPPPSLPSPPQPLPLPCPNVVKLYSEHLPSQQQQANPGIGVQFHAVSVGNQPVPSPGAFVEKICPHDGILQDPYDRRSYYLCKRGLPMCDENKFHCAHGYIFDAAGQKCVPERSYK</sequence>
<dbReference type="GO" id="GO:0006032">
    <property type="term" value="P:chitin catabolic process"/>
    <property type="evidence" value="ECO:0007669"/>
    <property type="project" value="TreeGrafter"/>
</dbReference>
<dbReference type="GO" id="GO:0005576">
    <property type="term" value="C:extracellular region"/>
    <property type="evidence" value="ECO:0007669"/>
    <property type="project" value="TreeGrafter"/>
</dbReference>
<dbReference type="GO" id="GO:0008061">
    <property type="term" value="F:chitin binding"/>
    <property type="evidence" value="ECO:0007669"/>
    <property type="project" value="InterPro"/>
</dbReference>
<evidence type="ECO:0000256" key="1">
    <source>
        <dbReference type="ARBA" id="ARBA00022729"/>
    </source>
</evidence>
<dbReference type="Gene3D" id="3.10.50.10">
    <property type="match status" value="1"/>
</dbReference>
<reference evidence="3 4" key="1">
    <citation type="journal article" date="2017" name="G3 (Bethesda)">
        <title>The Physical Genome Mapping of Anopheles albimanus Corrected Scaffold Misassemblies and Identified Interarm Rearrangements in Genus Anopheles.</title>
        <authorList>
            <person name="Artemov G.N."/>
            <person name="Peery A.N."/>
            <person name="Jiang X."/>
            <person name="Tu Z."/>
            <person name="Stegniy V.N."/>
            <person name="Sharakhova M.V."/>
            <person name="Sharakhov I.V."/>
        </authorList>
    </citation>
    <scope>NUCLEOTIDE SEQUENCE [LARGE SCALE GENOMIC DNA]</scope>
    <source>
        <strain evidence="3 4">ALBI9_A</strain>
    </source>
</reference>
<dbReference type="SUPFAM" id="SSF51445">
    <property type="entry name" value="(Trans)glycosidases"/>
    <property type="match status" value="1"/>
</dbReference>
<dbReference type="PANTHER" id="PTHR11177:SF399">
    <property type="entry name" value="CHITINASE 6, ISOFORM C"/>
    <property type="match status" value="1"/>
</dbReference>
<evidence type="ECO:0000256" key="2">
    <source>
        <dbReference type="SAM" id="MobiDB-lite"/>
    </source>
</evidence>
<dbReference type="VEuPathDB" id="VectorBase:AALB20_036199"/>
<keyword evidence="1" id="KW-0732">Signal</keyword>
<dbReference type="EnsemblMetazoa" id="AALB001234-RA">
    <property type="protein sequence ID" value="AALB001234-PA"/>
    <property type="gene ID" value="AALB001234"/>
</dbReference>
<feature type="compositionally biased region" description="Pro residues" evidence="2">
    <location>
        <begin position="748"/>
        <end position="763"/>
    </location>
</feature>
<protein>
    <submittedName>
        <fullName evidence="3">Uncharacterized protein</fullName>
    </submittedName>
</protein>
<dbReference type="Proteomes" id="UP000069272">
    <property type="component" value="Chromosome 3R"/>
</dbReference>
<dbReference type="InterPro" id="IPR050314">
    <property type="entry name" value="Glycosyl_Hydrlase_18"/>
</dbReference>
<name>A0A182F444_ANOAL</name>
<dbReference type="Pfam" id="PF00704">
    <property type="entry name" value="Glyco_hydro_18"/>
    <property type="match status" value="1"/>
</dbReference>
<dbReference type="Gene3D" id="2.170.140.10">
    <property type="entry name" value="Chitin binding domain"/>
    <property type="match status" value="1"/>
</dbReference>
<dbReference type="InterPro" id="IPR017853">
    <property type="entry name" value="GH"/>
</dbReference>